<dbReference type="RefSeq" id="WP_110307979.1">
    <property type="nucleotide sequence ID" value="NZ_QJHK01000019.1"/>
</dbReference>
<evidence type="ECO:0000256" key="1">
    <source>
        <dbReference type="PROSITE-ProRule" id="PRU00339"/>
    </source>
</evidence>
<dbReference type="Proteomes" id="UP000247903">
    <property type="component" value="Unassembled WGS sequence"/>
</dbReference>
<organism evidence="2 3">
    <name type="scientific">Flavobacterium cheongpyeongense</name>
    <dbReference type="NCBI Taxonomy" id="2212651"/>
    <lineage>
        <taxon>Bacteria</taxon>
        <taxon>Pseudomonadati</taxon>
        <taxon>Bacteroidota</taxon>
        <taxon>Flavobacteriia</taxon>
        <taxon>Flavobacteriales</taxon>
        <taxon>Flavobacteriaceae</taxon>
        <taxon>Flavobacterium</taxon>
    </lineage>
</organism>
<keyword evidence="1" id="KW-0802">TPR repeat</keyword>
<dbReference type="InterPro" id="IPR019734">
    <property type="entry name" value="TPR_rpt"/>
</dbReference>
<dbReference type="InterPro" id="IPR011990">
    <property type="entry name" value="TPR-like_helical_dom_sf"/>
</dbReference>
<gene>
    <name evidence="2" type="ORF">DMB65_17845</name>
</gene>
<sequence>MENTDTKYSFHLGIAEKGKIYAVAGNHKEALRHYKEAIRMTQNQVNGEMFFQHYIQCAMESMELMGAYDEVINYCEKFLDLLNAKEQTEIIIKYKADVLQRMAVQYLYKEDKDEAKALLQTVQKTIETGKQKLTDDLLNWILRGYNISTKQIVDLQKKHQYFIVHKDNLKPEIAIELPEIINHY</sequence>
<dbReference type="SMART" id="SM00028">
    <property type="entry name" value="TPR"/>
    <property type="match status" value="2"/>
</dbReference>
<dbReference type="OrthoDB" id="6194004at2"/>
<feature type="repeat" description="TPR" evidence="1">
    <location>
        <begin position="11"/>
        <end position="44"/>
    </location>
</feature>
<evidence type="ECO:0000313" key="2">
    <source>
        <dbReference type="EMBL" id="PXY39349.1"/>
    </source>
</evidence>
<comment type="caution">
    <text evidence="2">The sequence shown here is derived from an EMBL/GenBank/DDBJ whole genome shotgun (WGS) entry which is preliminary data.</text>
</comment>
<accession>A0A2V4BK83</accession>
<dbReference type="PROSITE" id="PS50005">
    <property type="entry name" value="TPR"/>
    <property type="match status" value="1"/>
</dbReference>
<dbReference type="SUPFAM" id="SSF48452">
    <property type="entry name" value="TPR-like"/>
    <property type="match status" value="1"/>
</dbReference>
<dbReference type="AlphaFoldDB" id="A0A2V4BK83"/>
<evidence type="ECO:0000313" key="3">
    <source>
        <dbReference type="Proteomes" id="UP000247903"/>
    </source>
</evidence>
<dbReference type="EMBL" id="QJHK01000019">
    <property type="protein sequence ID" value="PXY39349.1"/>
    <property type="molecule type" value="Genomic_DNA"/>
</dbReference>
<protein>
    <submittedName>
        <fullName evidence="2">Uncharacterized protein</fullName>
    </submittedName>
</protein>
<keyword evidence="3" id="KW-1185">Reference proteome</keyword>
<reference evidence="2 3" key="1">
    <citation type="submission" date="2018-05" db="EMBL/GenBank/DDBJ databases">
        <title>Flavobacterium sp. strain IMCC34759, incomplete genome.</title>
        <authorList>
            <person name="Joung Y."/>
            <person name="Cho J."/>
        </authorList>
    </citation>
    <scope>NUCLEOTIDE SEQUENCE [LARGE SCALE GENOMIC DNA]</scope>
    <source>
        <strain evidence="2 3">IMCC34759</strain>
    </source>
</reference>
<dbReference type="Gene3D" id="1.25.40.10">
    <property type="entry name" value="Tetratricopeptide repeat domain"/>
    <property type="match status" value="1"/>
</dbReference>
<name>A0A2V4BK83_9FLAO</name>
<proteinExistence type="predicted"/>